<keyword evidence="2" id="KW-0106">Calcium</keyword>
<reference evidence="5 6" key="1">
    <citation type="journal article" date="2014" name="Genome Biol.">
        <title>Transcriptome and methylome profiling reveals relics of genome dominance in the mesopolyploid Brassica oleracea.</title>
        <authorList>
            <person name="Parkin I.A."/>
            <person name="Koh C."/>
            <person name="Tang H."/>
            <person name="Robinson S.J."/>
            <person name="Kagale S."/>
            <person name="Clarke W.E."/>
            <person name="Town C.D."/>
            <person name="Nixon J."/>
            <person name="Krishnakumar V."/>
            <person name="Bidwell S.L."/>
            <person name="Denoeud F."/>
            <person name="Belcram H."/>
            <person name="Links M.G."/>
            <person name="Just J."/>
            <person name="Clarke C."/>
            <person name="Bender T."/>
            <person name="Huebert T."/>
            <person name="Mason A.S."/>
            <person name="Pires J.C."/>
            <person name="Barker G."/>
            <person name="Moore J."/>
            <person name="Walley P.G."/>
            <person name="Manoli S."/>
            <person name="Batley J."/>
            <person name="Edwards D."/>
            <person name="Nelson M.N."/>
            <person name="Wang X."/>
            <person name="Paterson A.H."/>
            <person name="King G."/>
            <person name="Bancroft I."/>
            <person name="Chalhoub B."/>
            <person name="Sharpe A.G."/>
        </authorList>
    </citation>
    <scope>NUCLEOTIDE SEQUENCE</scope>
    <source>
        <strain evidence="5 6">cv. TO1000</strain>
    </source>
</reference>
<dbReference type="CDD" id="cd00051">
    <property type="entry name" value="EFh"/>
    <property type="match status" value="1"/>
</dbReference>
<dbReference type="InterPro" id="IPR002048">
    <property type="entry name" value="EF_hand_dom"/>
</dbReference>
<feature type="domain" description="EF-hand" evidence="4">
    <location>
        <begin position="209"/>
        <end position="241"/>
    </location>
</feature>
<evidence type="ECO:0000259" key="4">
    <source>
        <dbReference type="PROSITE" id="PS50222"/>
    </source>
</evidence>
<dbReference type="InterPro" id="IPR018247">
    <property type="entry name" value="EF_Hand_1_Ca_BS"/>
</dbReference>
<dbReference type="GO" id="GO:0005509">
    <property type="term" value="F:calcium ion binding"/>
    <property type="evidence" value="ECO:0007669"/>
    <property type="project" value="InterPro"/>
</dbReference>
<organism evidence="5 6">
    <name type="scientific">Brassica oleracea var. oleracea</name>
    <dbReference type="NCBI Taxonomy" id="109376"/>
    <lineage>
        <taxon>Eukaryota</taxon>
        <taxon>Viridiplantae</taxon>
        <taxon>Streptophyta</taxon>
        <taxon>Embryophyta</taxon>
        <taxon>Tracheophyta</taxon>
        <taxon>Spermatophyta</taxon>
        <taxon>Magnoliopsida</taxon>
        <taxon>eudicotyledons</taxon>
        <taxon>Gunneridae</taxon>
        <taxon>Pentapetalae</taxon>
        <taxon>rosids</taxon>
        <taxon>malvids</taxon>
        <taxon>Brassicales</taxon>
        <taxon>Brassicaceae</taxon>
        <taxon>Brassiceae</taxon>
        <taxon>Brassica</taxon>
    </lineage>
</organism>
<dbReference type="eggNOG" id="KOG0027">
    <property type="taxonomic scope" value="Eukaryota"/>
</dbReference>
<keyword evidence="1" id="KW-0677">Repeat</keyword>
<evidence type="ECO:0000313" key="6">
    <source>
        <dbReference type="Proteomes" id="UP000032141"/>
    </source>
</evidence>
<dbReference type="AlphaFoldDB" id="A0A0D3BZI3"/>
<evidence type="ECO:0000256" key="2">
    <source>
        <dbReference type="ARBA" id="ARBA00022837"/>
    </source>
</evidence>
<dbReference type="PROSITE" id="PS00018">
    <property type="entry name" value="EF_HAND_1"/>
    <property type="match status" value="1"/>
</dbReference>
<dbReference type="Pfam" id="PF00036">
    <property type="entry name" value="EF-hand_1"/>
    <property type="match status" value="1"/>
</dbReference>
<feature type="compositionally biased region" description="Basic and acidic residues" evidence="3">
    <location>
        <begin position="18"/>
        <end position="37"/>
    </location>
</feature>
<dbReference type="InterPro" id="IPR011992">
    <property type="entry name" value="EF-hand-dom_pair"/>
</dbReference>
<dbReference type="SMART" id="SM00054">
    <property type="entry name" value="EFh"/>
    <property type="match status" value="1"/>
</dbReference>
<accession>A0A0D3BZI3</accession>
<sequence>MESSGSEMETELDESDEDGHIELVPGDRGESEQEIHSSETTSNEPDQLINFWTGPTTRARTKAHQKAIQHLVHVVRQKEEMKAEREDKSACWFNFQGLIRMIYEVLDRERMRTLDTVLQQLEQEGLNHQIKPGVEKLNKPGAEKLIKLGAEKLIIVSDGAGLVSNKEEMKSNAPELKLSFRDLNYLTNMHGKQGKHVRKEMDWPTDEKPTDDEVEEMICEADVDGDGQINYEEFVKIIVAK</sequence>
<feature type="region of interest" description="Disordered" evidence="3">
    <location>
        <begin position="1"/>
        <end position="49"/>
    </location>
</feature>
<dbReference type="EnsemblPlants" id="Bo4g136810.1">
    <property type="protein sequence ID" value="Bo4g136810.1"/>
    <property type="gene ID" value="Bo4g136810"/>
</dbReference>
<reference evidence="5" key="2">
    <citation type="submission" date="2015-03" db="UniProtKB">
        <authorList>
            <consortium name="EnsemblPlants"/>
        </authorList>
    </citation>
    <scope>IDENTIFICATION</scope>
</reference>
<evidence type="ECO:0000313" key="5">
    <source>
        <dbReference type="EnsemblPlants" id="Bo4g136810.1"/>
    </source>
</evidence>
<name>A0A0D3BZI3_BRAOL</name>
<dbReference type="SUPFAM" id="SSF47473">
    <property type="entry name" value="EF-hand"/>
    <property type="match status" value="1"/>
</dbReference>
<protein>
    <recommendedName>
        <fullName evidence="4">EF-hand domain-containing protein</fullName>
    </recommendedName>
</protein>
<feature type="compositionally biased region" description="Acidic residues" evidence="3">
    <location>
        <begin position="8"/>
        <end position="17"/>
    </location>
</feature>
<dbReference type="Proteomes" id="UP000032141">
    <property type="component" value="Chromosome C4"/>
</dbReference>
<dbReference type="PROSITE" id="PS50222">
    <property type="entry name" value="EF_HAND_2"/>
    <property type="match status" value="1"/>
</dbReference>
<dbReference type="FunFam" id="1.10.238.10:FF:000003">
    <property type="entry name" value="Calmodulin A"/>
    <property type="match status" value="1"/>
</dbReference>
<keyword evidence="6" id="KW-1185">Reference proteome</keyword>
<dbReference type="Gramene" id="Bo4g136810.1">
    <property type="protein sequence ID" value="Bo4g136810.1"/>
    <property type="gene ID" value="Bo4g136810"/>
</dbReference>
<evidence type="ECO:0000256" key="1">
    <source>
        <dbReference type="ARBA" id="ARBA00022737"/>
    </source>
</evidence>
<proteinExistence type="predicted"/>
<dbReference type="HOGENOM" id="CLU_1153096_0_0_1"/>
<evidence type="ECO:0000256" key="3">
    <source>
        <dbReference type="SAM" id="MobiDB-lite"/>
    </source>
</evidence>
<dbReference type="Gene3D" id="1.10.238.10">
    <property type="entry name" value="EF-hand"/>
    <property type="match status" value="1"/>
</dbReference>
<dbReference type="STRING" id="109376.A0A0D3BZI3"/>